<reference evidence="4" key="1">
    <citation type="journal article" date="2021" name="PeerJ">
        <title>Extensive microbial diversity within the chicken gut microbiome revealed by metagenomics and culture.</title>
        <authorList>
            <person name="Gilroy R."/>
            <person name="Ravi A."/>
            <person name="Getino M."/>
            <person name="Pursley I."/>
            <person name="Horton D.L."/>
            <person name="Alikhan N.F."/>
            <person name="Baker D."/>
            <person name="Gharbi K."/>
            <person name="Hall N."/>
            <person name="Watson M."/>
            <person name="Adriaenssens E.M."/>
            <person name="Foster-Nyarko E."/>
            <person name="Jarju S."/>
            <person name="Secka A."/>
            <person name="Antonio M."/>
            <person name="Oren A."/>
            <person name="Chaudhuri R.R."/>
            <person name="La Ragione R."/>
            <person name="Hildebrand F."/>
            <person name="Pallen M.J."/>
        </authorList>
    </citation>
    <scope>NUCLEOTIDE SEQUENCE</scope>
    <source>
        <strain evidence="4">ChiHjej8B7-3636</strain>
    </source>
</reference>
<feature type="domain" description="Acyl-CoA dehydrogenase/oxidase N-terminal" evidence="2">
    <location>
        <begin position="17"/>
        <end position="90"/>
    </location>
</feature>
<keyword evidence="1" id="KW-0560">Oxidoreductase</keyword>
<organism evidence="4 5">
    <name type="scientific">Candidatus Microbacterium stercoravium</name>
    <dbReference type="NCBI Taxonomy" id="2838697"/>
    <lineage>
        <taxon>Bacteria</taxon>
        <taxon>Bacillati</taxon>
        <taxon>Actinomycetota</taxon>
        <taxon>Actinomycetes</taxon>
        <taxon>Micrococcales</taxon>
        <taxon>Microbacteriaceae</taxon>
        <taxon>Microbacterium</taxon>
    </lineage>
</organism>
<dbReference type="Pfam" id="PF08028">
    <property type="entry name" value="Acyl-CoA_dh_2"/>
    <property type="match status" value="1"/>
</dbReference>
<dbReference type="InterPro" id="IPR013786">
    <property type="entry name" value="AcylCoA_DH/ox_N"/>
</dbReference>
<dbReference type="GO" id="GO:0050660">
    <property type="term" value="F:flavin adenine dinucleotide binding"/>
    <property type="evidence" value="ECO:0007669"/>
    <property type="project" value="InterPro"/>
</dbReference>
<dbReference type="GO" id="GO:0003995">
    <property type="term" value="F:acyl-CoA dehydrogenase activity"/>
    <property type="evidence" value="ECO:0007669"/>
    <property type="project" value="TreeGrafter"/>
</dbReference>
<comment type="caution">
    <text evidence="4">The sequence shown here is derived from an EMBL/GenBank/DDBJ whole genome shotgun (WGS) entry which is preliminary data.</text>
</comment>
<dbReference type="Proteomes" id="UP000824220">
    <property type="component" value="Unassembled WGS sequence"/>
</dbReference>
<dbReference type="InterPro" id="IPR036250">
    <property type="entry name" value="AcylCo_DH-like_C"/>
</dbReference>
<dbReference type="SUPFAM" id="SSF47203">
    <property type="entry name" value="Acyl-CoA dehydrogenase C-terminal domain-like"/>
    <property type="match status" value="1"/>
</dbReference>
<evidence type="ECO:0000313" key="4">
    <source>
        <dbReference type="EMBL" id="HJA05359.1"/>
    </source>
</evidence>
<dbReference type="InterPro" id="IPR037069">
    <property type="entry name" value="AcylCoA_DH/ox_N_sf"/>
</dbReference>
<dbReference type="SUPFAM" id="SSF56645">
    <property type="entry name" value="Acyl-CoA dehydrogenase NM domain-like"/>
    <property type="match status" value="1"/>
</dbReference>
<dbReference type="Pfam" id="PF02771">
    <property type="entry name" value="Acyl-CoA_dh_N"/>
    <property type="match status" value="1"/>
</dbReference>
<dbReference type="PANTHER" id="PTHR43884">
    <property type="entry name" value="ACYL-COA DEHYDROGENASE"/>
    <property type="match status" value="1"/>
</dbReference>
<reference evidence="4" key="2">
    <citation type="submission" date="2021-04" db="EMBL/GenBank/DDBJ databases">
        <authorList>
            <person name="Gilroy R."/>
        </authorList>
    </citation>
    <scope>NUCLEOTIDE SEQUENCE</scope>
    <source>
        <strain evidence="4">ChiHjej8B7-3636</strain>
    </source>
</reference>
<dbReference type="EMBL" id="DXAM01000148">
    <property type="protein sequence ID" value="HJA05359.1"/>
    <property type="molecule type" value="Genomic_DNA"/>
</dbReference>
<dbReference type="AlphaFoldDB" id="A0A9D2H7S8"/>
<dbReference type="Gene3D" id="1.10.540.10">
    <property type="entry name" value="Acyl-CoA dehydrogenase/oxidase, N-terminal domain"/>
    <property type="match status" value="1"/>
</dbReference>
<evidence type="ECO:0000256" key="1">
    <source>
        <dbReference type="ARBA" id="ARBA00023002"/>
    </source>
</evidence>
<evidence type="ECO:0000313" key="5">
    <source>
        <dbReference type="Proteomes" id="UP000824220"/>
    </source>
</evidence>
<dbReference type="PIRSF" id="PIRSF016578">
    <property type="entry name" value="HsaA"/>
    <property type="match status" value="1"/>
</dbReference>
<dbReference type="InterPro" id="IPR009100">
    <property type="entry name" value="AcylCoA_DH/oxidase_NM_dom_sf"/>
</dbReference>
<gene>
    <name evidence="4" type="ORF">H9800_10925</name>
</gene>
<evidence type="ECO:0000259" key="3">
    <source>
        <dbReference type="Pfam" id="PF08028"/>
    </source>
</evidence>
<dbReference type="Gene3D" id="1.20.140.10">
    <property type="entry name" value="Butyryl-CoA Dehydrogenase, subunit A, domain 3"/>
    <property type="match status" value="1"/>
</dbReference>
<protein>
    <submittedName>
        <fullName evidence="4">Acyl-CoA/acyl-ACP dehydrogenase</fullName>
    </submittedName>
</protein>
<evidence type="ECO:0000259" key="2">
    <source>
        <dbReference type="Pfam" id="PF02771"/>
    </source>
</evidence>
<feature type="domain" description="Acyl-CoA dehydrogenase C-terminal" evidence="3">
    <location>
        <begin position="243"/>
        <end position="365"/>
    </location>
</feature>
<proteinExistence type="predicted"/>
<name>A0A9D2H7S8_9MICO</name>
<accession>A0A9D2H7S8</accession>
<dbReference type="PANTHER" id="PTHR43884:SF25">
    <property type="entry name" value="ACYL-COA DEHYDROGENASE YDBM-RELATED"/>
    <property type="match status" value="1"/>
</dbReference>
<dbReference type="InterPro" id="IPR046373">
    <property type="entry name" value="Acyl-CoA_Oxase/DH_mid-dom_sf"/>
</dbReference>
<sequence>MSDAFDPSAHLTDDLLERIRRRAPQIDRDNAFPHADLEDLREAGYLSILTPTELGGAGLTLEQASVLQQRLATGAPATALAVNMHLVWTAVAKILQDRGDDALRFVQRGAAHGEVYAFGISEAGNDLVLFGSTTIAQPTGTGYAFTGTKIFTSLAPVWTSLGVHGLDDTDPDHPRLVFAFIEGRDGVVTRDDWDTVGMRGTQSRTTDLRAATARTERVVRTVAADGALDVLQFGIFAAFETLVASVYTGIAHRAIELAVDASRTRTSKKSGAPRSEDPLVRARIGDMAIRHDGIVLELAALTRDLDSLADHGAKWFGLLSGAKHRAVTAAARVVEDAMIVTGGAAFRTASELARLSRDVRAGAFHPSSPDSARQTAAAAWLD</sequence>
<dbReference type="InterPro" id="IPR013107">
    <property type="entry name" value="Acyl-CoA_DH_C"/>
</dbReference>
<dbReference type="Gene3D" id="2.40.110.10">
    <property type="entry name" value="Butyryl-CoA Dehydrogenase, subunit A, domain 2"/>
    <property type="match status" value="1"/>
</dbReference>